<dbReference type="InterPro" id="IPR003804">
    <property type="entry name" value="Lactate_perm"/>
</dbReference>
<evidence type="ECO:0000256" key="8">
    <source>
        <dbReference type="RuleBase" id="RU365092"/>
    </source>
</evidence>
<sequence length="568" mass="60476">MRITGVMSSTYQPDLAPLADNLFVSALVAFLPLATIFVTLGVLRWKAHWAGLTALAVSFVIAIAAYGMPAHLAGLAATQGAVFGIFPIMWIVIAAIWFYEITVRSGRFQDLRALIDRLSDDPRVQAILIAFCFGGMLEALAGFGAPLAITGVMLLTIGFSRMRAAVSVMVANTAPVAFGAVATPIITAGALSGIDYQHIGAIVGRQTPILSVFIPLFLCILVDGKRGLKECWPIAFVIGLVFSLTKFVFSNYISVELTDIAAALMGVAATVIMLRVWKPRGTEEARERLFVERHKEDQEAGTQDIAGAETVAQETEERELTAGRTFMALFPYLLVLVVFSLAELCDPVKHFLKSTDVTIHWPGSDGHILTAGGKVSGATVFEFTWLSSPGTLLIISGFIVAAVYRVSLKVLGQAYWENLVKMKFSILTVASVVALAYVMNQSGQTITMGTWIAGVGAAFAFFAPILGWLGTAVTGSDTSANALFSTLQQTAAVKANVDPALMVASNTSGGVVGKLVSPQNLTIVATAVGLVGRESEILRKVVLWSVGLLIALCIINGLQATVLSWMIP</sequence>
<evidence type="ECO:0000256" key="2">
    <source>
        <dbReference type="ARBA" id="ARBA00010100"/>
    </source>
</evidence>
<proteinExistence type="inferred from homology"/>
<feature type="transmembrane region" description="Helical" evidence="8">
    <location>
        <begin position="420"/>
        <end position="439"/>
    </location>
</feature>
<gene>
    <name evidence="9" type="primary">lldT</name>
    <name evidence="9" type="ordered locus">ckrop_0014</name>
</gene>
<keyword evidence="3 8" id="KW-0813">Transport</keyword>
<evidence type="ECO:0000256" key="5">
    <source>
        <dbReference type="ARBA" id="ARBA00022692"/>
    </source>
</evidence>
<dbReference type="eggNOG" id="COG1620">
    <property type="taxonomic scope" value="Bacteria"/>
</dbReference>
<feature type="transmembrane region" description="Helical" evidence="8">
    <location>
        <begin position="80"/>
        <end position="99"/>
    </location>
</feature>
<organism evidence="9 10">
    <name type="scientific">Corynebacterium kroppenstedtii (strain DSM 44385 / JCM 11950 / CIP 105744 / CCUG 35717)</name>
    <dbReference type="NCBI Taxonomy" id="645127"/>
    <lineage>
        <taxon>Bacteria</taxon>
        <taxon>Bacillati</taxon>
        <taxon>Actinomycetota</taxon>
        <taxon>Actinomycetes</taxon>
        <taxon>Mycobacteriales</taxon>
        <taxon>Corynebacteriaceae</taxon>
        <taxon>Corynebacterium</taxon>
    </lineage>
</organism>
<comment type="subcellular location">
    <subcellularLocation>
        <location evidence="1 8">Cell membrane</location>
        <topology evidence="1 8">Multi-pass membrane protein</topology>
    </subcellularLocation>
</comment>
<keyword evidence="7 8" id="KW-0472">Membrane</keyword>
<dbReference type="Proteomes" id="UP000001473">
    <property type="component" value="Chromosome"/>
</dbReference>
<dbReference type="KEGG" id="ckp:ckrop_0014"/>
<keyword evidence="4 8" id="KW-1003">Cell membrane</keyword>
<dbReference type="Pfam" id="PF02652">
    <property type="entry name" value="Lactate_perm"/>
    <property type="match status" value="1"/>
</dbReference>
<dbReference type="EMBL" id="CP001620">
    <property type="protein sequence ID" value="ACR16813.1"/>
    <property type="molecule type" value="Genomic_DNA"/>
</dbReference>
<evidence type="ECO:0000256" key="4">
    <source>
        <dbReference type="ARBA" id="ARBA00022475"/>
    </source>
</evidence>
<dbReference type="PANTHER" id="PTHR30003">
    <property type="entry name" value="L-LACTATE PERMEASE"/>
    <property type="match status" value="1"/>
</dbReference>
<evidence type="ECO:0000256" key="3">
    <source>
        <dbReference type="ARBA" id="ARBA00022448"/>
    </source>
</evidence>
<feature type="transmembrane region" description="Helical" evidence="8">
    <location>
        <begin position="390"/>
        <end position="408"/>
    </location>
</feature>
<feature type="transmembrane region" description="Helical" evidence="8">
    <location>
        <begin position="541"/>
        <end position="567"/>
    </location>
</feature>
<reference evidence="9 10" key="1">
    <citation type="journal article" date="2008" name="J. Biotechnol.">
        <title>Ultrafast pyrosequencing of Corynebacterium kroppenstedtii DSM44385 revealed insights into the physiology of a lipophilic corynebacterium that lacks mycolic acids.</title>
        <authorList>
            <person name="Tauch A."/>
            <person name="Schneider J."/>
            <person name="Szczepanowski R."/>
            <person name="Tilker A."/>
            <person name="Viehoever P."/>
            <person name="Gartemann K.-H."/>
            <person name="Arnold W."/>
            <person name="Blom J."/>
            <person name="Brinkrolf K."/>
            <person name="Brune I."/>
            <person name="Goetker S."/>
            <person name="Weisshaar B."/>
            <person name="Goesmann A."/>
            <person name="Droege M."/>
            <person name="Puehler A."/>
        </authorList>
    </citation>
    <scope>NUCLEOTIDE SEQUENCE [LARGE SCALE GENOMIC DNA]</scope>
    <source>
        <strain evidence="10">DSM 44385 / JCM 11950 / CIP 105744 / CCUG 35717</strain>
    </source>
</reference>
<evidence type="ECO:0000313" key="10">
    <source>
        <dbReference type="Proteomes" id="UP000001473"/>
    </source>
</evidence>
<feature type="transmembrane region" description="Helical" evidence="8">
    <location>
        <begin position="234"/>
        <end position="254"/>
    </location>
</feature>
<dbReference type="HOGENOM" id="CLU_021628_0_0_11"/>
<comment type="similarity">
    <text evidence="2 8">Belongs to the lactate permease family.</text>
</comment>
<keyword evidence="6 8" id="KW-1133">Transmembrane helix</keyword>
<dbReference type="GO" id="GO:0015129">
    <property type="term" value="F:lactate transmembrane transporter activity"/>
    <property type="evidence" value="ECO:0007669"/>
    <property type="project" value="UniProtKB-UniRule"/>
</dbReference>
<feature type="transmembrane region" description="Helical" evidence="8">
    <location>
        <begin position="21"/>
        <end position="43"/>
    </location>
</feature>
<evidence type="ECO:0000256" key="6">
    <source>
        <dbReference type="ARBA" id="ARBA00022989"/>
    </source>
</evidence>
<feature type="transmembrane region" description="Helical" evidence="8">
    <location>
        <begin position="260"/>
        <end position="277"/>
    </location>
</feature>
<keyword evidence="5 8" id="KW-0812">Transmembrane</keyword>
<dbReference type="GO" id="GO:0015295">
    <property type="term" value="F:solute:proton symporter activity"/>
    <property type="evidence" value="ECO:0007669"/>
    <property type="project" value="TreeGrafter"/>
</dbReference>
<evidence type="ECO:0000313" key="9">
    <source>
        <dbReference type="EMBL" id="ACR16813.1"/>
    </source>
</evidence>
<feature type="transmembrane region" description="Helical" evidence="8">
    <location>
        <begin position="169"/>
        <end position="191"/>
    </location>
</feature>
<feature type="transmembrane region" description="Helical" evidence="8">
    <location>
        <begin position="49"/>
        <end position="68"/>
    </location>
</feature>
<feature type="transmembrane region" description="Helical" evidence="8">
    <location>
        <begin position="325"/>
        <end position="342"/>
    </location>
</feature>
<feature type="transmembrane region" description="Helical" evidence="8">
    <location>
        <begin position="203"/>
        <end position="222"/>
    </location>
</feature>
<protein>
    <recommendedName>
        <fullName evidence="8">L-lactate permease</fullName>
    </recommendedName>
</protein>
<keyword evidence="10" id="KW-1185">Reference proteome</keyword>
<feature type="transmembrane region" description="Helical" evidence="8">
    <location>
        <begin position="126"/>
        <end position="157"/>
    </location>
</feature>
<evidence type="ECO:0000256" key="7">
    <source>
        <dbReference type="ARBA" id="ARBA00023136"/>
    </source>
</evidence>
<dbReference type="AlphaFoldDB" id="C4LGA6"/>
<name>C4LGA6_CORK4</name>
<dbReference type="NCBIfam" id="TIGR00795">
    <property type="entry name" value="lctP"/>
    <property type="match status" value="1"/>
</dbReference>
<feature type="transmembrane region" description="Helical" evidence="8">
    <location>
        <begin position="451"/>
        <end position="469"/>
    </location>
</feature>
<dbReference type="STRING" id="645127.ckrop_0014"/>
<dbReference type="PANTHER" id="PTHR30003:SF0">
    <property type="entry name" value="GLYCOLATE PERMEASE GLCA-RELATED"/>
    <property type="match status" value="1"/>
</dbReference>
<evidence type="ECO:0000256" key="1">
    <source>
        <dbReference type="ARBA" id="ARBA00004651"/>
    </source>
</evidence>
<accession>C4LGA6</accession>
<comment type="function">
    <text evidence="8">Uptake of L-lactate across the membrane. Can also transport D-lactate and glycolate.</text>
</comment>
<dbReference type="GO" id="GO:0005886">
    <property type="term" value="C:plasma membrane"/>
    <property type="evidence" value="ECO:0007669"/>
    <property type="project" value="UniProtKB-SubCell"/>
</dbReference>